<comment type="caution">
    <text evidence="1">The sequence shown here is derived from an EMBL/GenBank/DDBJ whole genome shotgun (WGS) entry which is preliminary data.</text>
</comment>
<feature type="non-terminal residue" evidence="1">
    <location>
        <position position="80"/>
    </location>
</feature>
<dbReference type="GO" id="GO:0032259">
    <property type="term" value="P:methylation"/>
    <property type="evidence" value="ECO:0007669"/>
    <property type="project" value="UniProtKB-KW"/>
</dbReference>
<keyword evidence="1" id="KW-0808">Transferase</keyword>
<keyword evidence="2" id="KW-1185">Reference proteome</keyword>
<dbReference type="SUPFAM" id="SSF53335">
    <property type="entry name" value="S-adenosyl-L-methionine-dependent methyltransferases"/>
    <property type="match status" value="1"/>
</dbReference>
<keyword evidence="1" id="KW-0489">Methyltransferase</keyword>
<dbReference type="EMBL" id="JAQQBZ010000020">
    <property type="protein sequence ID" value="MFM0596286.1"/>
    <property type="molecule type" value="Genomic_DNA"/>
</dbReference>
<dbReference type="GO" id="GO:0008168">
    <property type="term" value="F:methyltransferase activity"/>
    <property type="evidence" value="ECO:0007669"/>
    <property type="project" value="UniProtKB-KW"/>
</dbReference>
<evidence type="ECO:0000313" key="1">
    <source>
        <dbReference type="EMBL" id="MFM0596286.1"/>
    </source>
</evidence>
<dbReference type="Gene3D" id="3.40.50.150">
    <property type="entry name" value="Vaccinia Virus protein VP39"/>
    <property type="match status" value="1"/>
</dbReference>
<gene>
    <name evidence="1" type="ORF">PQQ68_24970</name>
</gene>
<name>A0ABW9DBL8_9BURK</name>
<accession>A0ABW9DBL8</accession>
<proteinExistence type="predicted"/>
<organism evidence="1 2">
    <name type="scientific">Paraburkholderia dilworthii</name>
    <dbReference type="NCBI Taxonomy" id="948106"/>
    <lineage>
        <taxon>Bacteria</taxon>
        <taxon>Pseudomonadati</taxon>
        <taxon>Pseudomonadota</taxon>
        <taxon>Betaproteobacteria</taxon>
        <taxon>Burkholderiales</taxon>
        <taxon>Burkholderiaceae</taxon>
        <taxon>Paraburkholderia</taxon>
    </lineage>
</organism>
<dbReference type="Proteomes" id="UP001629367">
    <property type="component" value="Unassembled WGS sequence"/>
</dbReference>
<sequence length="80" mass="8723">MSDTNNDPLRFSTIAHRDHRYLSPLSRVKAHQLLQSLTCNLSAEDIVLDAGCGKAALLRDALQMSPVRGVGVDINGCFLD</sequence>
<reference evidence="1 2" key="1">
    <citation type="journal article" date="2024" name="Chem. Sci.">
        <title>Discovery of megapolipeptins by genome mining of a Burkholderiales bacteria collection.</title>
        <authorList>
            <person name="Paulo B.S."/>
            <person name="Recchia M.J.J."/>
            <person name="Lee S."/>
            <person name="Fergusson C.H."/>
            <person name="Romanowski S.B."/>
            <person name="Hernandez A."/>
            <person name="Krull N."/>
            <person name="Liu D.Y."/>
            <person name="Cavanagh H."/>
            <person name="Bos A."/>
            <person name="Gray C.A."/>
            <person name="Murphy B.T."/>
            <person name="Linington R.G."/>
            <person name="Eustaquio A.S."/>
        </authorList>
    </citation>
    <scope>NUCLEOTIDE SEQUENCE [LARGE SCALE GENOMIC DNA]</scope>
    <source>
        <strain evidence="1 2">RL17-335-BIF-A</strain>
    </source>
</reference>
<dbReference type="InterPro" id="IPR029063">
    <property type="entry name" value="SAM-dependent_MTases_sf"/>
</dbReference>
<protein>
    <submittedName>
        <fullName evidence="1">Class I SAM-dependent methyltransferase</fullName>
    </submittedName>
</protein>
<evidence type="ECO:0000313" key="2">
    <source>
        <dbReference type="Proteomes" id="UP001629367"/>
    </source>
</evidence>